<evidence type="ECO:0000313" key="2">
    <source>
        <dbReference type="Proteomes" id="UP000708208"/>
    </source>
</evidence>
<sequence length="38" mass="4424">KSRQCFCEHSDAEGDMIAMKMSFMACGRYNQTENRMDT</sequence>
<accession>A0A8J2JGV5</accession>
<gene>
    <name evidence="1" type="ORF">AFUS01_LOCUS9186</name>
</gene>
<reference evidence="1" key="1">
    <citation type="submission" date="2021-06" db="EMBL/GenBank/DDBJ databases">
        <authorList>
            <person name="Hodson N. C."/>
            <person name="Mongue J. A."/>
            <person name="Jaron S. K."/>
        </authorList>
    </citation>
    <scope>NUCLEOTIDE SEQUENCE</scope>
</reference>
<keyword evidence="2" id="KW-1185">Reference proteome</keyword>
<organism evidence="1 2">
    <name type="scientific">Allacma fusca</name>
    <dbReference type="NCBI Taxonomy" id="39272"/>
    <lineage>
        <taxon>Eukaryota</taxon>
        <taxon>Metazoa</taxon>
        <taxon>Ecdysozoa</taxon>
        <taxon>Arthropoda</taxon>
        <taxon>Hexapoda</taxon>
        <taxon>Collembola</taxon>
        <taxon>Symphypleona</taxon>
        <taxon>Sminthuridae</taxon>
        <taxon>Allacma</taxon>
    </lineage>
</organism>
<dbReference type="Proteomes" id="UP000708208">
    <property type="component" value="Unassembled WGS sequence"/>
</dbReference>
<dbReference type="EMBL" id="CAJVCH010065427">
    <property type="protein sequence ID" value="CAG7719886.1"/>
    <property type="molecule type" value="Genomic_DNA"/>
</dbReference>
<evidence type="ECO:0000313" key="1">
    <source>
        <dbReference type="EMBL" id="CAG7719886.1"/>
    </source>
</evidence>
<proteinExistence type="predicted"/>
<feature type="non-terminal residue" evidence="1">
    <location>
        <position position="1"/>
    </location>
</feature>
<name>A0A8J2JGV5_9HEXA</name>
<comment type="caution">
    <text evidence="1">The sequence shown here is derived from an EMBL/GenBank/DDBJ whole genome shotgun (WGS) entry which is preliminary data.</text>
</comment>
<protein>
    <submittedName>
        <fullName evidence="1">Uncharacterized protein</fullName>
    </submittedName>
</protein>
<dbReference type="AlphaFoldDB" id="A0A8J2JGV5"/>